<proteinExistence type="predicted"/>
<reference evidence="2 3" key="1">
    <citation type="submission" date="2019-10" db="EMBL/GenBank/DDBJ databases">
        <title>Taxonomy of Antarctic Massilia spp.: description of Massilia rubra sp. nov., Massilia aquatica sp. nov., Massilia mucilaginosa sp. nov., Massilia frigida sp. nov. isolated from streams, lakes and regoliths.</title>
        <authorList>
            <person name="Holochova P."/>
            <person name="Sedlacek I."/>
            <person name="Kralova S."/>
            <person name="Maslanova I."/>
            <person name="Busse H.-J."/>
            <person name="Stankova E."/>
            <person name="Vrbovska V."/>
            <person name="Kovarovic V."/>
            <person name="Bartak M."/>
            <person name="Svec P."/>
            <person name="Pantucek R."/>
        </authorList>
    </citation>
    <scope>NUCLEOTIDE SEQUENCE [LARGE SCALE GENOMIC DNA]</scope>
    <source>
        <strain evidence="2 3">CCM 8694</strain>
    </source>
</reference>
<keyword evidence="1" id="KW-1133">Transmembrane helix</keyword>
<gene>
    <name evidence="2" type="ORF">F1735_26885</name>
</gene>
<evidence type="ECO:0000313" key="3">
    <source>
        <dbReference type="Proteomes" id="UP000610594"/>
    </source>
</evidence>
<dbReference type="EMBL" id="WHJF01000102">
    <property type="protein sequence ID" value="NHZ65885.1"/>
    <property type="molecule type" value="Genomic_DNA"/>
</dbReference>
<accession>A0ABX0N1E6</accession>
<sequence length="247" mass="26462">MAVLTGAGFALGPVGWAILAVVIVCVVAAIVIDELKKTGNVEAINLPSEKSADSPPMTDAEKEEAARLDAEAAAEAAAEDATTVVVGTEVLKCGEAGTYGELLEKSADKKFDRDHVPSKAALQRAAEKLLVKHGIELSKGQIKALFGPKGAISLAGRTIAIFRKDHQKHSDTYGGRNNTKKIDTDSDELQKAAKKDTQRIEDADGKEMDADCAEKYAKAAKEIRKKTHAEYEDELLALIEHIKNTIL</sequence>
<organism evidence="2 3">
    <name type="scientific">Massilia genomosp. 1</name>
    <dbReference type="NCBI Taxonomy" id="2609280"/>
    <lineage>
        <taxon>Bacteria</taxon>
        <taxon>Pseudomonadati</taxon>
        <taxon>Pseudomonadota</taxon>
        <taxon>Betaproteobacteria</taxon>
        <taxon>Burkholderiales</taxon>
        <taxon>Oxalobacteraceae</taxon>
        <taxon>Telluria group</taxon>
        <taxon>Massilia</taxon>
    </lineage>
</organism>
<evidence type="ECO:0000256" key="1">
    <source>
        <dbReference type="SAM" id="Phobius"/>
    </source>
</evidence>
<keyword evidence="3" id="KW-1185">Reference proteome</keyword>
<evidence type="ECO:0000313" key="2">
    <source>
        <dbReference type="EMBL" id="NHZ65885.1"/>
    </source>
</evidence>
<protein>
    <submittedName>
        <fullName evidence="2">Uncharacterized protein</fullName>
    </submittedName>
</protein>
<name>A0ABX0N1E6_9BURK</name>
<comment type="caution">
    <text evidence="2">The sequence shown here is derived from an EMBL/GenBank/DDBJ whole genome shotgun (WGS) entry which is preliminary data.</text>
</comment>
<dbReference type="Proteomes" id="UP000610594">
    <property type="component" value="Unassembled WGS sequence"/>
</dbReference>
<dbReference type="RefSeq" id="WP_167239808.1">
    <property type="nucleotide sequence ID" value="NZ_WHJF01000102.1"/>
</dbReference>
<keyword evidence="1" id="KW-0812">Transmembrane</keyword>
<keyword evidence="1" id="KW-0472">Membrane</keyword>
<feature type="transmembrane region" description="Helical" evidence="1">
    <location>
        <begin position="14"/>
        <end position="32"/>
    </location>
</feature>